<keyword evidence="4" id="KW-0472">Membrane</keyword>
<dbReference type="GO" id="GO:0005261">
    <property type="term" value="F:monoatomic cation channel activity"/>
    <property type="evidence" value="ECO:0007669"/>
    <property type="project" value="TreeGrafter"/>
</dbReference>
<keyword evidence="3" id="KW-1133">Transmembrane helix</keyword>
<keyword evidence="2" id="KW-0812">Transmembrane</keyword>
<dbReference type="EMBL" id="BMAW01132815">
    <property type="protein sequence ID" value="GFU45000.1"/>
    <property type="molecule type" value="Genomic_DNA"/>
</dbReference>
<dbReference type="Proteomes" id="UP000887013">
    <property type="component" value="Unassembled WGS sequence"/>
</dbReference>
<keyword evidence="6" id="KW-0675">Receptor</keyword>
<dbReference type="InterPro" id="IPR050927">
    <property type="entry name" value="TRPM"/>
</dbReference>
<comment type="caution">
    <text evidence="6">The sequence shown here is derived from an EMBL/GenBank/DDBJ whole genome shotgun (WGS) entry which is preliminary data.</text>
</comment>
<evidence type="ECO:0000313" key="7">
    <source>
        <dbReference type="Proteomes" id="UP000887013"/>
    </source>
</evidence>
<dbReference type="PANTHER" id="PTHR13800">
    <property type="entry name" value="TRANSIENT RECEPTOR POTENTIAL CATION CHANNEL, SUBFAMILY M, MEMBER 6"/>
    <property type="match status" value="1"/>
</dbReference>
<name>A0A8X6QXK8_NEPPI</name>
<sequence length="116" mass="13215">MSVNAMGMYTVDPSAAERKSLCILILWAVFTNKPKLAKLLWQHSEQPIHVALIVSMIYEKLQDYVNDTNVKQELHNLSREFSEMATGVLDASYRDSSFNEAYDMAKKLRIGLQNSC</sequence>
<evidence type="ECO:0000256" key="3">
    <source>
        <dbReference type="ARBA" id="ARBA00022989"/>
    </source>
</evidence>
<dbReference type="GO" id="GO:0030001">
    <property type="term" value="P:metal ion transport"/>
    <property type="evidence" value="ECO:0007669"/>
    <property type="project" value="TreeGrafter"/>
</dbReference>
<evidence type="ECO:0000259" key="5">
    <source>
        <dbReference type="Pfam" id="PF25508"/>
    </source>
</evidence>
<comment type="subcellular location">
    <subcellularLocation>
        <location evidence="1">Membrane</location>
        <topology evidence="1">Multi-pass membrane protein</topology>
    </subcellularLocation>
</comment>
<keyword evidence="7" id="KW-1185">Reference proteome</keyword>
<dbReference type="InterPro" id="IPR057366">
    <property type="entry name" value="TRPM-like"/>
</dbReference>
<proteinExistence type="predicted"/>
<dbReference type="AlphaFoldDB" id="A0A8X6QXK8"/>
<dbReference type="OrthoDB" id="301415at2759"/>
<protein>
    <submittedName>
        <fullName evidence="6">Transient receptor potential cation channel subfamily M member 6</fullName>
    </submittedName>
</protein>
<accession>A0A8X6QXK8</accession>
<gene>
    <name evidence="6" type="primary">NCL1_05300</name>
    <name evidence="6" type="ORF">NPIL_580051</name>
</gene>
<evidence type="ECO:0000313" key="6">
    <source>
        <dbReference type="EMBL" id="GFU45000.1"/>
    </source>
</evidence>
<feature type="domain" description="TRPM-like" evidence="5">
    <location>
        <begin position="18"/>
        <end position="97"/>
    </location>
</feature>
<evidence type="ECO:0000256" key="4">
    <source>
        <dbReference type="ARBA" id="ARBA00023136"/>
    </source>
</evidence>
<evidence type="ECO:0000256" key="1">
    <source>
        <dbReference type="ARBA" id="ARBA00004141"/>
    </source>
</evidence>
<reference evidence="6" key="1">
    <citation type="submission" date="2020-08" db="EMBL/GenBank/DDBJ databases">
        <title>Multicomponent nature underlies the extraordinary mechanical properties of spider dragline silk.</title>
        <authorList>
            <person name="Kono N."/>
            <person name="Nakamura H."/>
            <person name="Mori M."/>
            <person name="Yoshida Y."/>
            <person name="Ohtoshi R."/>
            <person name="Malay A.D."/>
            <person name="Moran D.A.P."/>
            <person name="Tomita M."/>
            <person name="Numata K."/>
            <person name="Arakawa K."/>
        </authorList>
    </citation>
    <scope>NUCLEOTIDE SEQUENCE</scope>
</reference>
<dbReference type="PANTHER" id="PTHR13800:SF1">
    <property type="entry name" value="TRANSIENT RECEPTOR POTENTIAL CATION CHANNEL TRPM"/>
    <property type="match status" value="1"/>
</dbReference>
<dbReference type="GO" id="GO:0005886">
    <property type="term" value="C:plasma membrane"/>
    <property type="evidence" value="ECO:0007669"/>
    <property type="project" value="TreeGrafter"/>
</dbReference>
<dbReference type="Pfam" id="PF25508">
    <property type="entry name" value="TRPM2"/>
    <property type="match status" value="1"/>
</dbReference>
<evidence type="ECO:0000256" key="2">
    <source>
        <dbReference type="ARBA" id="ARBA00022692"/>
    </source>
</evidence>
<organism evidence="6 7">
    <name type="scientific">Nephila pilipes</name>
    <name type="common">Giant wood spider</name>
    <name type="synonym">Nephila maculata</name>
    <dbReference type="NCBI Taxonomy" id="299642"/>
    <lineage>
        <taxon>Eukaryota</taxon>
        <taxon>Metazoa</taxon>
        <taxon>Ecdysozoa</taxon>
        <taxon>Arthropoda</taxon>
        <taxon>Chelicerata</taxon>
        <taxon>Arachnida</taxon>
        <taxon>Araneae</taxon>
        <taxon>Araneomorphae</taxon>
        <taxon>Entelegynae</taxon>
        <taxon>Araneoidea</taxon>
        <taxon>Nephilidae</taxon>
        <taxon>Nephila</taxon>
    </lineage>
</organism>